<feature type="compositionally biased region" description="Basic and acidic residues" evidence="1">
    <location>
        <begin position="582"/>
        <end position="633"/>
    </location>
</feature>
<feature type="region of interest" description="Disordered" evidence="1">
    <location>
        <begin position="935"/>
        <end position="1039"/>
    </location>
</feature>
<feature type="compositionally biased region" description="Polar residues" evidence="1">
    <location>
        <begin position="225"/>
        <end position="236"/>
    </location>
</feature>
<feature type="compositionally biased region" description="Basic and acidic residues" evidence="1">
    <location>
        <begin position="388"/>
        <end position="411"/>
    </location>
</feature>
<feature type="compositionally biased region" description="Low complexity" evidence="1">
    <location>
        <begin position="1341"/>
        <end position="1358"/>
    </location>
</feature>
<feature type="compositionally biased region" description="Low complexity" evidence="1">
    <location>
        <begin position="1673"/>
        <end position="1685"/>
    </location>
</feature>
<feature type="compositionally biased region" description="Basic and acidic residues" evidence="1">
    <location>
        <begin position="1189"/>
        <end position="1204"/>
    </location>
</feature>
<feature type="compositionally biased region" description="Polar residues" evidence="1">
    <location>
        <begin position="743"/>
        <end position="755"/>
    </location>
</feature>
<feature type="compositionally biased region" description="Basic and acidic residues" evidence="1">
    <location>
        <begin position="1251"/>
        <end position="1268"/>
    </location>
</feature>
<feature type="compositionally biased region" description="Polar residues" evidence="1">
    <location>
        <begin position="429"/>
        <end position="480"/>
    </location>
</feature>
<feature type="compositionally biased region" description="Polar residues" evidence="1">
    <location>
        <begin position="1393"/>
        <end position="1409"/>
    </location>
</feature>
<keyword evidence="3" id="KW-1185">Reference proteome</keyword>
<feature type="compositionally biased region" description="Polar residues" evidence="1">
    <location>
        <begin position="1456"/>
        <end position="1465"/>
    </location>
</feature>
<feature type="compositionally biased region" description="Acidic residues" evidence="1">
    <location>
        <begin position="484"/>
        <end position="501"/>
    </location>
</feature>
<feature type="region of interest" description="Disordered" evidence="1">
    <location>
        <begin position="1601"/>
        <end position="1628"/>
    </location>
</feature>
<feature type="compositionally biased region" description="Acidic residues" evidence="1">
    <location>
        <begin position="1601"/>
        <end position="1612"/>
    </location>
</feature>
<feature type="compositionally biased region" description="Acidic residues" evidence="1">
    <location>
        <begin position="1208"/>
        <end position="1218"/>
    </location>
</feature>
<accession>A0A3N4IDT0</accession>
<feature type="compositionally biased region" description="Polar residues" evidence="1">
    <location>
        <begin position="182"/>
        <end position="201"/>
    </location>
</feature>
<feature type="region of interest" description="Disordered" evidence="1">
    <location>
        <begin position="1079"/>
        <end position="1174"/>
    </location>
</feature>
<protein>
    <submittedName>
        <fullName evidence="2">Uncharacterized protein</fullName>
    </submittedName>
</protein>
<evidence type="ECO:0000256" key="1">
    <source>
        <dbReference type="SAM" id="MobiDB-lite"/>
    </source>
</evidence>
<feature type="compositionally biased region" description="Basic and acidic residues" evidence="1">
    <location>
        <begin position="293"/>
        <end position="306"/>
    </location>
</feature>
<feature type="compositionally biased region" description="Basic and acidic residues" evidence="1">
    <location>
        <begin position="703"/>
        <end position="715"/>
    </location>
</feature>
<feature type="region of interest" description="Disordered" evidence="1">
    <location>
        <begin position="1651"/>
        <end position="1685"/>
    </location>
</feature>
<feature type="compositionally biased region" description="Low complexity" evidence="1">
    <location>
        <begin position="944"/>
        <end position="960"/>
    </location>
</feature>
<feature type="compositionally biased region" description="Polar residues" evidence="1">
    <location>
        <begin position="808"/>
        <end position="817"/>
    </location>
</feature>
<feature type="compositionally biased region" description="Basic and acidic residues" evidence="1">
    <location>
        <begin position="1318"/>
        <end position="1330"/>
    </location>
</feature>
<feature type="region of interest" description="Disordered" evidence="1">
    <location>
        <begin position="565"/>
        <end position="817"/>
    </location>
</feature>
<sequence length="1685" mass="188467">MAQGISPQDLAGTPFCPLLGFSPLRLMDRHLRSRTPHSTGSTNGKPDLLSYLPSLTIPTPSSNSQLFPHLALGIASPTPLINHLEATTATLIPFIRRGPEGETESGKQWNWKVLMGWWVWENEFGLGFMGRRVSEKGKQTMMEAPTTGRDEGREELEWLRGLDRKVEALERQVQGAREWLAHTTSASTQEGGQTASARIQNSASAAPPVSLSSPPQQSTAERKANASNTPSLSETEGGNDAAFTDDLGNPRDVWPIPEESDEEEERSGRGSPARYFNVDVDRDQDDTSEEEEEVRHGGRTPREWREPSPTPSATRAEAERKRREEREQEQSREQEEGDPESSLGARYVTLRRGNSHDGQQGGFRIGSPSYLNGQHGSSSSTIQQNQEQQRETEREKQKEDEHLAEERHDSDPINADELYDRLDAYASRTPESTSAFMANRAYETSPSGSPAQQASTQESSAGTTRPVPQQNRSNRNSVQYTREDLDDSYGDEEDEEDEEDYHDEHSQDHYEDHHEDHHEEPHPSEQSSHGANTTAMKGSPGRNARCETVPDSDFDLRNFQSSLLVSNSVLFSPAASSTPARGETRRADTPSRAEAKRPETPSRLETKRAETPSRTEPKRTETKRAETPSRPESIRASTPARSESIRPEENSSPAGGVSVRIDEQAHQSWQPSSPPVFRRAQVQDELEESQQLPCSPMVRRPRLVRDESLWEDRCPDGSWDQEELSKYQSSPPAMQASVEDAKSSSSPERQTKQQPTPSPSSQYRSVQASSSPQRQSSSPVPLPQSEARSRSSTPQSKIPLPRGYTSHAAGTSSAINISSTPVDAHHLKIHTASPLVPREAWASDQPIPEIEIVHPSSDNEEDEEYDQHRQPRRQYFSSGDEFEEDVGDETDIWLNPAPVQQYVPAPAPVPSTPIQSRVPSVPASIAKFLPKKSSPLKDYVYKPSSSSETGSSSRMDNSSDLSRHHDEQRERSDREGRYDFDESHHEEYQHEEEHSDDGHHSYEGHDDHYEVDRRDGSRPAYDFSSSTTEKSKEVKLDPPLEALIERLDFSDDDHEARIQELQGRRGSSPVTISRELEEKLEVLDFTDDEEHRSLDSISPHGELQEEGQHSSSPHSEHENEERRNYSPSSGRSSQESQQRTLSRRLSSSPHVEREDDMEHISTFVDGDTAELERSLERSLGLVAASMGHSGEDRQGVEWHHDATKVSEGAEEEEEESDYDEVREQREAARSRCISRRSMRVEEHESEEESEEEHHDDHGEEEREREERAAYSFDEDEHEHEHEEHEEHEQHSEQHSVHSNEHVPTDEHDIILHSNNSNEPEHTKELDQHDEYTEDERESGNENRSGNNSGTNSGNNSGSIPNQTTGNDLFETAMEYESSNESEVNPNETALPPSGSSSPISRVQTINSSESESEADFSTPGGLRSPARANSTRIPPSTPPLPPTNNGIRKNLFPRLASSSPIPRQRNSSPSLPTLPNSSPSLSLHPQTPARPRTSSPPRLEHAGGEFRTPQKQRDDRTVGFPTPIPKLEYTPRHSSSSSLLFPGTASSQANEPRNDNEQDNTHNSAFDPNLSLDLSGPLSQSSPHRRDHSLNLEDATLAFEEDEELSEVDVEDLSFSSPGPGRGRGARETRIRRNRVLREMKYVEEFGREDTGELFGSGDTGRISTGGFTGRLSGSMMMGGSSSRR</sequence>
<feature type="compositionally biased region" description="Basic and acidic residues" evidence="1">
    <location>
        <begin position="1102"/>
        <end position="1124"/>
    </location>
</feature>
<feature type="compositionally biased region" description="Basic and acidic residues" evidence="1">
    <location>
        <begin position="1278"/>
        <end position="1310"/>
    </location>
</feature>
<feature type="compositionally biased region" description="Basic and acidic residues" evidence="1">
    <location>
        <begin position="961"/>
        <end position="1017"/>
    </location>
</feature>
<name>A0A3N4IDT0_ASCIM</name>
<feature type="compositionally biased region" description="Acidic residues" evidence="1">
    <location>
        <begin position="282"/>
        <end position="292"/>
    </location>
</feature>
<feature type="compositionally biased region" description="Polar residues" evidence="1">
    <location>
        <begin position="369"/>
        <end position="382"/>
    </location>
</feature>
<gene>
    <name evidence="2" type="ORF">BJ508DRAFT_323585</name>
</gene>
<feature type="compositionally biased region" description="Basic and acidic residues" evidence="1">
    <location>
        <begin position="1219"/>
        <end position="1229"/>
    </location>
</feature>
<feature type="region of interest" description="Disordered" evidence="1">
    <location>
        <begin position="182"/>
        <end position="553"/>
    </location>
</feature>
<feature type="compositionally biased region" description="Low complexity" evidence="1">
    <location>
        <begin position="1126"/>
        <end position="1148"/>
    </location>
</feature>
<feature type="compositionally biased region" description="Basic and acidic residues" evidence="1">
    <location>
        <begin position="1029"/>
        <end position="1039"/>
    </location>
</feature>
<proteinExistence type="predicted"/>
<feature type="compositionally biased region" description="Basic and acidic residues" evidence="1">
    <location>
        <begin position="502"/>
        <end position="523"/>
    </location>
</feature>
<dbReference type="EMBL" id="ML119659">
    <property type="protein sequence ID" value="RPA84302.1"/>
    <property type="molecule type" value="Genomic_DNA"/>
</dbReference>
<evidence type="ECO:0000313" key="3">
    <source>
        <dbReference type="Proteomes" id="UP000275078"/>
    </source>
</evidence>
<feature type="compositionally biased region" description="Low complexity" evidence="1">
    <location>
        <begin position="202"/>
        <end position="218"/>
    </location>
</feature>
<reference evidence="2 3" key="1">
    <citation type="journal article" date="2018" name="Nat. Ecol. Evol.">
        <title>Pezizomycetes genomes reveal the molecular basis of ectomycorrhizal truffle lifestyle.</title>
        <authorList>
            <person name="Murat C."/>
            <person name="Payen T."/>
            <person name="Noel B."/>
            <person name="Kuo A."/>
            <person name="Morin E."/>
            <person name="Chen J."/>
            <person name="Kohler A."/>
            <person name="Krizsan K."/>
            <person name="Balestrini R."/>
            <person name="Da Silva C."/>
            <person name="Montanini B."/>
            <person name="Hainaut M."/>
            <person name="Levati E."/>
            <person name="Barry K.W."/>
            <person name="Belfiori B."/>
            <person name="Cichocki N."/>
            <person name="Clum A."/>
            <person name="Dockter R.B."/>
            <person name="Fauchery L."/>
            <person name="Guy J."/>
            <person name="Iotti M."/>
            <person name="Le Tacon F."/>
            <person name="Lindquist E.A."/>
            <person name="Lipzen A."/>
            <person name="Malagnac F."/>
            <person name="Mello A."/>
            <person name="Molinier V."/>
            <person name="Miyauchi S."/>
            <person name="Poulain J."/>
            <person name="Riccioni C."/>
            <person name="Rubini A."/>
            <person name="Sitrit Y."/>
            <person name="Splivallo R."/>
            <person name="Traeger S."/>
            <person name="Wang M."/>
            <person name="Zifcakova L."/>
            <person name="Wipf D."/>
            <person name="Zambonelli A."/>
            <person name="Paolocci F."/>
            <person name="Nowrousian M."/>
            <person name="Ottonello S."/>
            <person name="Baldrian P."/>
            <person name="Spatafora J.W."/>
            <person name="Henrissat B."/>
            <person name="Nagy L.G."/>
            <person name="Aury J.M."/>
            <person name="Wincker P."/>
            <person name="Grigoriev I.V."/>
            <person name="Bonfante P."/>
            <person name="Martin F.M."/>
        </authorList>
    </citation>
    <scope>NUCLEOTIDE SEQUENCE [LARGE SCALE GENOMIC DNA]</scope>
    <source>
        <strain evidence="2 3">RN42</strain>
    </source>
</reference>
<feature type="region of interest" description="Disordered" evidence="1">
    <location>
        <begin position="1186"/>
        <end position="1587"/>
    </location>
</feature>
<feature type="compositionally biased region" description="Low complexity" evidence="1">
    <location>
        <begin position="1466"/>
        <end position="1497"/>
    </location>
</feature>
<feature type="compositionally biased region" description="Low complexity" evidence="1">
    <location>
        <begin position="1374"/>
        <end position="1387"/>
    </location>
</feature>
<feature type="compositionally biased region" description="Acidic residues" evidence="1">
    <location>
        <begin position="880"/>
        <end position="891"/>
    </location>
</feature>
<feature type="compositionally biased region" description="Basic and acidic residues" evidence="1">
    <location>
        <begin position="1150"/>
        <end position="1159"/>
    </location>
</feature>
<evidence type="ECO:0000313" key="2">
    <source>
        <dbReference type="EMBL" id="RPA84302.1"/>
    </source>
</evidence>
<organism evidence="2 3">
    <name type="scientific">Ascobolus immersus RN42</name>
    <dbReference type="NCBI Taxonomy" id="1160509"/>
    <lineage>
        <taxon>Eukaryota</taxon>
        <taxon>Fungi</taxon>
        <taxon>Dikarya</taxon>
        <taxon>Ascomycota</taxon>
        <taxon>Pezizomycotina</taxon>
        <taxon>Pezizomycetes</taxon>
        <taxon>Pezizales</taxon>
        <taxon>Ascobolaceae</taxon>
        <taxon>Ascobolus</taxon>
    </lineage>
</organism>
<feature type="region of interest" description="Disordered" evidence="1">
    <location>
        <begin position="833"/>
        <end position="917"/>
    </location>
</feature>
<feature type="compositionally biased region" description="Polar residues" evidence="1">
    <location>
        <begin position="1532"/>
        <end position="1551"/>
    </location>
</feature>
<dbReference type="Proteomes" id="UP000275078">
    <property type="component" value="Unassembled WGS sequence"/>
</dbReference>
<feature type="compositionally biased region" description="Basic and acidic residues" evidence="1">
    <location>
        <begin position="316"/>
        <end position="334"/>
    </location>
</feature>
<feature type="compositionally biased region" description="Low complexity" evidence="1">
    <location>
        <begin position="759"/>
        <end position="785"/>
    </location>
</feature>